<accession>A0ABW5SEH4</accession>
<sequence>MFKFFKSLLFFLCALKAKLFLFILLFSAGFNSLTAQEIKLEGKVLDSTLNPIPYTNLIATPLTENQSITFAITDNQGRYKLNLAQAVSYQLEITHMGFSKVTDTVKFSQNNEKDFYLKESNESLEEVLIQQEMAVIVKEDTITYRTDQFKTGKERKLREVLKKLPGVEVDREGNVTVNGKKVTKLLVEGKTFFTGNTKLGVNNIPADAVDEVVALDNYNEVGFLKGLSDSDQMALNIKLKKGKKKFLFGDLEAGGGIKERYLIHPTLFYYSPETTINVIADFNNIGKKSFTMQDYINFEGGYAAILDRSHSFGSIYGSDFARFLNQKDFLYQKNDFGAGSIAQQVNPNLRLEAFSIVNQGKTQTKTTNKIAYLTETNVDEFRESSQENTMLFSLNKIKLRFQPNSNSDLAYEAFFKSSNGDAHQTLNSFTILDTALTKINQQPKHLSVNQEIRYNKQFSYKHTSTLIANYKYSDQETDNNWFFSQPVFIDLIPFQPDGDFYNLIQQTATKKHQANIDLKHYWVLNNFNHIYPRAGFTFFNESFSTLDLQLLQDGTSNSFKKNGFNNDLNFRLTDNYIGFQYKAKAGDLILKPGVMYHSYFWKIDQYSNQIANKQKNLLLPELNIEYEISSAESLELDYNLKSNFTNASQYANRLRLVSFNQLYRGNEHLENQVYHSASLRYKQFNLYKGIFLNANFNYTKRIKSIRNSTQLESIDQVSTTIYTSLPENTYTLNGAINKKLPKYSFRLRANISLSNYSRIINDNTNDYQSQNYQYTFEASTRYKKWPNLTLGWEQRFSNFASNTFKNSFTQINPFAYLEWDFLNDFIFKANYTYSYYENKNSRQINRFNLGNLSLYYNKEDSPWGFELAVENIFDVQYKRENAFNQFLVTDRNIYVQPRTALFKLTYKL</sequence>
<evidence type="ECO:0000313" key="2">
    <source>
        <dbReference type="Proteomes" id="UP001597357"/>
    </source>
</evidence>
<dbReference type="Proteomes" id="UP001597357">
    <property type="component" value="Unassembled WGS sequence"/>
</dbReference>
<dbReference type="RefSeq" id="WP_379047123.1">
    <property type="nucleotide sequence ID" value="NZ_JBHULZ010000041.1"/>
</dbReference>
<keyword evidence="2" id="KW-1185">Reference proteome</keyword>
<dbReference type="InterPro" id="IPR008969">
    <property type="entry name" value="CarboxyPept-like_regulatory"/>
</dbReference>
<dbReference type="SUPFAM" id="SSF49464">
    <property type="entry name" value="Carboxypeptidase regulatory domain-like"/>
    <property type="match status" value="1"/>
</dbReference>
<dbReference type="SUPFAM" id="SSF56935">
    <property type="entry name" value="Porins"/>
    <property type="match status" value="1"/>
</dbReference>
<comment type="caution">
    <text evidence="1">The sequence shown here is derived from an EMBL/GenBank/DDBJ whole genome shotgun (WGS) entry which is preliminary data.</text>
</comment>
<dbReference type="Gene3D" id="2.60.40.1120">
    <property type="entry name" value="Carboxypeptidase-like, regulatory domain"/>
    <property type="match status" value="1"/>
</dbReference>
<dbReference type="Pfam" id="PF13715">
    <property type="entry name" value="CarbopepD_reg_2"/>
    <property type="match status" value="1"/>
</dbReference>
<reference evidence="2" key="1">
    <citation type="journal article" date="2019" name="Int. J. Syst. Evol. Microbiol.">
        <title>The Global Catalogue of Microorganisms (GCM) 10K type strain sequencing project: providing services to taxonomists for standard genome sequencing and annotation.</title>
        <authorList>
            <consortium name="The Broad Institute Genomics Platform"/>
            <consortium name="The Broad Institute Genome Sequencing Center for Infectious Disease"/>
            <person name="Wu L."/>
            <person name="Ma J."/>
        </authorList>
    </citation>
    <scope>NUCLEOTIDE SEQUENCE [LARGE SCALE GENOMIC DNA]</scope>
    <source>
        <strain evidence="2">KCTC 42255</strain>
    </source>
</reference>
<proteinExistence type="predicted"/>
<evidence type="ECO:0000313" key="1">
    <source>
        <dbReference type="EMBL" id="MFD2698106.1"/>
    </source>
</evidence>
<protein>
    <submittedName>
        <fullName evidence="1">Carboxypeptidase-like regulatory domain-containing protein</fullName>
    </submittedName>
</protein>
<gene>
    <name evidence="1" type="ORF">ACFSQ0_08895</name>
</gene>
<organism evidence="1 2">
    <name type="scientific">Mesonia sediminis</name>
    <dbReference type="NCBI Taxonomy" id="1703946"/>
    <lineage>
        <taxon>Bacteria</taxon>
        <taxon>Pseudomonadati</taxon>
        <taxon>Bacteroidota</taxon>
        <taxon>Flavobacteriia</taxon>
        <taxon>Flavobacteriales</taxon>
        <taxon>Flavobacteriaceae</taxon>
        <taxon>Mesonia</taxon>
    </lineage>
</organism>
<name>A0ABW5SEH4_9FLAO</name>
<dbReference type="EMBL" id="JBHULZ010000041">
    <property type="protein sequence ID" value="MFD2698106.1"/>
    <property type="molecule type" value="Genomic_DNA"/>
</dbReference>